<dbReference type="NCBIfam" id="TIGR00675">
    <property type="entry name" value="dcm"/>
    <property type="match status" value="1"/>
</dbReference>
<dbReference type="EC" id="2.1.1.37" evidence="6"/>
<dbReference type="SUPFAM" id="SSF53335">
    <property type="entry name" value="S-adenosyl-L-methionine-dependent methyltransferases"/>
    <property type="match status" value="2"/>
</dbReference>
<evidence type="ECO:0000313" key="7">
    <source>
        <dbReference type="EMBL" id="CAG8844319.1"/>
    </source>
</evidence>
<comment type="catalytic activity">
    <reaction evidence="6">
        <text>a 2'-deoxycytidine in DNA + S-adenosyl-L-methionine = a 5-methyl-2'-deoxycytidine in DNA + S-adenosyl-L-homocysteine + H(+)</text>
        <dbReference type="Rhea" id="RHEA:13681"/>
        <dbReference type="Rhea" id="RHEA-COMP:11369"/>
        <dbReference type="Rhea" id="RHEA-COMP:11370"/>
        <dbReference type="ChEBI" id="CHEBI:15378"/>
        <dbReference type="ChEBI" id="CHEBI:57856"/>
        <dbReference type="ChEBI" id="CHEBI:59789"/>
        <dbReference type="ChEBI" id="CHEBI:85452"/>
        <dbReference type="ChEBI" id="CHEBI:85454"/>
        <dbReference type="EC" id="2.1.1.37"/>
    </reaction>
</comment>
<feature type="active site" evidence="4">
    <location>
        <position position="385"/>
    </location>
</feature>
<sequence>QYSQEFDMEESQTFYSYPITHDQKHETITKLGGLCADYDTLGVDIDKNTPADEHLDFLDCDYEDPKFPLYAQELSLVLCNPPFNGYGNKLGSEVWLDKIIEFFGKEVAIVLFVPVGFRVNLTEKSPRYLKLANGTYPAISKEEIEEREPNTYRIMTITHQVKVGDLSLNTKFYLEKSLNKLEEYLQEKIPQEIRKMIIAQQYITENGATPHLRKGIITIRQSGIRVKAPDYFPCLTHNPVIPIIYDNCQQKYRYLNKTELLSLQNFPPSYQFPNNYSLTKIASLLGNSLNLSCLEYFLKDKLSFGNSIAINLKPKFVDLFAGIGGFHLVLKDYCSLAVDINKSCQETYTLNFPNTPFLLGDINDKKIQKQIIQTEFDLLCAGFPCQPYSRAGKNQGKSEELTSLLKIIQKKQPQYLLLENIPNFLTSSGSSKFLLFLLTNYQLQIATLNPTDLGIKQNRPRLFI</sequence>
<dbReference type="InterPro" id="IPR001525">
    <property type="entry name" value="C5_MeTfrase"/>
</dbReference>
<keyword evidence="8" id="KW-1185">Reference proteome</keyword>
<evidence type="ECO:0000256" key="2">
    <source>
        <dbReference type="ARBA" id="ARBA00022679"/>
    </source>
</evidence>
<evidence type="ECO:0000256" key="3">
    <source>
        <dbReference type="ARBA" id="ARBA00022691"/>
    </source>
</evidence>
<feature type="non-terminal residue" evidence="7">
    <location>
        <position position="1"/>
    </location>
</feature>
<comment type="similarity">
    <text evidence="4 5">Belongs to the class I-like SAM-binding methyltransferase superfamily. C5-methyltransferase family.</text>
</comment>
<keyword evidence="1 4" id="KW-0489">Methyltransferase</keyword>
<name>A0ABN7WZG3_GIGMA</name>
<dbReference type="Gene3D" id="3.90.120.10">
    <property type="entry name" value="DNA Methylase, subunit A, domain 2"/>
    <property type="match status" value="1"/>
</dbReference>
<protein>
    <recommendedName>
        <fullName evidence="6">Cytosine-specific methyltransferase</fullName>
        <ecNumber evidence="6">2.1.1.37</ecNumber>
    </recommendedName>
</protein>
<dbReference type="PANTHER" id="PTHR46098:SF1">
    <property type="entry name" value="TRNA (CYTOSINE(38)-C(5))-METHYLTRANSFERASE"/>
    <property type="match status" value="1"/>
</dbReference>
<dbReference type="PROSITE" id="PS51679">
    <property type="entry name" value="SAM_MT_C5"/>
    <property type="match status" value="1"/>
</dbReference>
<dbReference type="PRINTS" id="PR00105">
    <property type="entry name" value="C5METTRFRASE"/>
</dbReference>
<dbReference type="InterPro" id="IPR029063">
    <property type="entry name" value="SAM-dependent_MTases_sf"/>
</dbReference>
<keyword evidence="2 4" id="KW-0808">Transferase</keyword>
<evidence type="ECO:0000313" key="8">
    <source>
        <dbReference type="Proteomes" id="UP000789901"/>
    </source>
</evidence>
<dbReference type="EMBL" id="CAJVQB010075460">
    <property type="protein sequence ID" value="CAG8844319.1"/>
    <property type="molecule type" value="Genomic_DNA"/>
</dbReference>
<proteinExistence type="inferred from homology"/>
<dbReference type="InterPro" id="IPR018117">
    <property type="entry name" value="C5_DNA_meth_AS"/>
</dbReference>
<gene>
    <name evidence="7" type="ORF">GMARGA_LOCUS37033</name>
</gene>
<comment type="caution">
    <text evidence="7">The sequence shown here is derived from an EMBL/GenBank/DDBJ whole genome shotgun (WGS) entry which is preliminary data.</text>
</comment>
<keyword evidence="3 4" id="KW-0949">S-adenosyl-L-methionine</keyword>
<dbReference type="InterPro" id="IPR050750">
    <property type="entry name" value="C5-MTase"/>
</dbReference>
<evidence type="ECO:0000256" key="6">
    <source>
        <dbReference type="RuleBase" id="RU000417"/>
    </source>
</evidence>
<dbReference type="Pfam" id="PF00145">
    <property type="entry name" value="DNA_methylase"/>
    <property type="match status" value="1"/>
</dbReference>
<evidence type="ECO:0000256" key="4">
    <source>
        <dbReference type="PROSITE-ProRule" id="PRU01016"/>
    </source>
</evidence>
<dbReference type="PROSITE" id="PS00094">
    <property type="entry name" value="C5_MTASE_1"/>
    <property type="match status" value="1"/>
</dbReference>
<evidence type="ECO:0000256" key="5">
    <source>
        <dbReference type="RuleBase" id="RU000416"/>
    </source>
</evidence>
<accession>A0ABN7WZG3</accession>
<organism evidence="7 8">
    <name type="scientific">Gigaspora margarita</name>
    <dbReference type="NCBI Taxonomy" id="4874"/>
    <lineage>
        <taxon>Eukaryota</taxon>
        <taxon>Fungi</taxon>
        <taxon>Fungi incertae sedis</taxon>
        <taxon>Mucoromycota</taxon>
        <taxon>Glomeromycotina</taxon>
        <taxon>Glomeromycetes</taxon>
        <taxon>Diversisporales</taxon>
        <taxon>Gigasporaceae</taxon>
        <taxon>Gigaspora</taxon>
    </lineage>
</organism>
<dbReference type="Proteomes" id="UP000789901">
    <property type="component" value="Unassembled WGS sequence"/>
</dbReference>
<dbReference type="Gene3D" id="3.40.50.150">
    <property type="entry name" value="Vaccinia Virus protein VP39"/>
    <property type="match status" value="1"/>
</dbReference>
<evidence type="ECO:0000256" key="1">
    <source>
        <dbReference type="ARBA" id="ARBA00022603"/>
    </source>
</evidence>
<reference evidence="7 8" key="1">
    <citation type="submission" date="2021-06" db="EMBL/GenBank/DDBJ databases">
        <authorList>
            <person name="Kallberg Y."/>
            <person name="Tangrot J."/>
            <person name="Rosling A."/>
        </authorList>
    </citation>
    <scope>NUCLEOTIDE SEQUENCE [LARGE SCALE GENOMIC DNA]</scope>
    <source>
        <strain evidence="7 8">120-4 pot B 10/14</strain>
    </source>
</reference>
<dbReference type="PANTHER" id="PTHR46098">
    <property type="entry name" value="TRNA (CYTOSINE(38)-C(5))-METHYLTRANSFERASE"/>
    <property type="match status" value="1"/>
</dbReference>